<proteinExistence type="inferred from homology"/>
<feature type="transmembrane region" description="Helical" evidence="7">
    <location>
        <begin position="63"/>
        <end position="85"/>
    </location>
</feature>
<feature type="region of interest" description="Disordered" evidence="6">
    <location>
        <begin position="317"/>
        <end position="361"/>
    </location>
</feature>
<dbReference type="EMBL" id="CAJPDS010000097">
    <property type="protein sequence ID" value="CAF9937044.1"/>
    <property type="molecule type" value="Genomic_DNA"/>
</dbReference>
<feature type="transmembrane region" description="Helical" evidence="7">
    <location>
        <begin position="146"/>
        <end position="170"/>
    </location>
</feature>
<dbReference type="InterPro" id="IPR049326">
    <property type="entry name" value="Rhodopsin_dom_fungi"/>
</dbReference>
<feature type="transmembrane region" description="Helical" evidence="7">
    <location>
        <begin position="32"/>
        <end position="51"/>
    </location>
</feature>
<protein>
    <recommendedName>
        <fullName evidence="8">Rhodopsin domain-containing protein</fullName>
    </recommendedName>
</protein>
<gene>
    <name evidence="9" type="ORF">HETSPECPRED_010541</name>
</gene>
<dbReference type="Pfam" id="PF20684">
    <property type="entry name" value="Fung_rhodopsin"/>
    <property type="match status" value="1"/>
</dbReference>
<evidence type="ECO:0000256" key="2">
    <source>
        <dbReference type="ARBA" id="ARBA00022692"/>
    </source>
</evidence>
<dbReference type="AlphaFoldDB" id="A0A8H3J059"/>
<evidence type="ECO:0000313" key="10">
    <source>
        <dbReference type="Proteomes" id="UP000664521"/>
    </source>
</evidence>
<evidence type="ECO:0000256" key="5">
    <source>
        <dbReference type="ARBA" id="ARBA00038359"/>
    </source>
</evidence>
<evidence type="ECO:0000256" key="6">
    <source>
        <dbReference type="SAM" id="MobiDB-lite"/>
    </source>
</evidence>
<feature type="transmembrane region" description="Helical" evidence="7">
    <location>
        <begin position="260"/>
        <end position="285"/>
    </location>
</feature>
<feature type="domain" description="Rhodopsin" evidence="8">
    <location>
        <begin position="51"/>
        <end position="288"/>
    </location>
</feature>
<evidence type="ECO:0000259" key="8">
    <source>
        <dbReference type="Pfam" id="PF20684"/>
    </source>
</evidence>
<evidence type="ECO:0000256" key="1">
    <source>
        <dbReference type="ARBA" id="ARBA00004141"/>
    </source>
</evidence>
<dbReference type="PANTHER" id="PTHR33048">
    <property type="entry name" value="PTH11-LIKE INTEGRAL MEMBRANE PROTEIN (AFU_ORTHOLOGUE AFUA_5G11245)"/>
    <property type="match status" value="1"/>
</dbReference>
<comment type="caution">
    <text evidence="9">The sequence shown here is derived from an EMBL/GenBank/DDBJ whole genome shotgun (WGS) entry which is preliminary data.</text>
</comment>
<organism evidence="9 10">
    <name type="scientific">Heterodermia speciosa</name>
    <dbReference type="NCBI Taxonomy" id="116794"/>
    <lineage>
        <taxon>Eukaryota</taxon>
        <taxon>Fungi</taxon>
        <taxon>Dikarya</taxon>
        <taxon>Ascomycota</taxon>
        <taxon>Pezizomycotina</taxon>
        <taxon>Lecanoromycetes</taxon>
        <taxon>OSLEUM clade</taxon>
        <taxon>Lecanoromycetidae</taxon>
        <taxon>Caliciales</taxon>
        <taxon>Physciaceae</taxon>
        <taxon>Heterodermia</taxon>
    </lineage>
</organism>
<evidence type="ECO:0000313" key="9">
    <source>
        <dbReference type="EMBL" id="CAF9937044.1"/>
    </source>
</evidence>
<evidence type="ECO:0000256" key="4">
    <source>
        <dbReference type="ARBA" id="ARBA00023136"/>
    </source>
</evidence>
<sequence length="361" mass="39903">MATAYLDPEMTPVMPAPAGVTSRLLNPPPHTSSTIICLTLALALSTPFVAVRMYTRQHVSRNLWWDDWTCLTGWLFFIAYCALTLQGLKYGGGSDLWNVSRADLMRFVALIHDIEIIGRVGMCLTKTSIILFYQRLFVPPGTRGTRIWWSIWFTFWGNLLYAVAFVLTVAFECVGKDALVAAGKQCVNRFALLVCASVINVTTDLMILFIPIAAVWRLQMPRGKKWRLSALFGIGTLGVLASVARLGYEISEISKPNKTVILIILLLMTAAEQFIGIVVSCMPLLPAFYRHVASEYTTAQNSGPSSLKNVLVASVLGPRSGSSKTPKDPYPLYSTKGYEELDDMEAQKRSADPPKSAGERH</sequence>
<feature type="transmembrane region" description="Helical" evidence="7">
    <location>
        <begin position="190"/>
        <end position="216"/>
    </location>
</feature>
<keyword evidence="2 7" id="KW-0812">Transmembrane</keyword>
<comment type="subcellular location">
    <subcellularLocation>
        <location evidence="1">Membrane</location>
        <topology evidence="1">Multi-pass membrane protein</topology>
    </subcellularLocation>
</comment>
<dbReference type="PANTHER" id="PTHR33048:SF47">
    <property type="entry name" value="INTEGRAL MEMBRANE PROTEIN-RELATED"/>
    <property type="match status" value="1"/>
</dbReference>
<keyword evidence="10" id="KW-1185">Reference proteome</keyword>
<evidence type="ECO:0000256" key="7">
    <source>
        <dbReference type="SAM" id="Phobius"/>
    </source>
</evidence>
<dbReference type="OrthoDB" id="5342292at2759"/>
<keyword evidence="3 7" id="KW-1133">Transmembrane helix</keyword>
<accession>A0A8H3J059</accession>
<dbReference type="GO" id="GO:0016020">
    <property type="term" value="C:membrane"/>
    <property type="evidence" value="ECO:0007669"/>
    <property type="project" value="UniProtKB-SubCell"/>
</dbReference>
<feature type="transmembrane region" description="Helical" evidence="7">
    <location>
        <begin position="228"/>
        <end position="248"/>
    </location>
</feature>
<reference evidence="9" key="1">
    <citation type="submission" date="2021-03" db="EMBL/GenBank/DDBJ databases">
        <authorList>
            <person name="Tagirdzhanova G."/>
        </authorList>
    </citation>
    <scope>NUCLEOTIDE SEQUENCE</scope>
</reference>
<comment type="similarity">
    <text evidence="5">Belongs to the SAT4 family.</text>
</comment>
<dbReference type="InterPro" id="IPR052337">
    <property type="entry name" value="SAT4-like"/>
</dbReference>
<dbReference type="Proteomes" id="UP000664521">
    <property type="component" value="Unassembled WGS sequence"/>
</dbReference>
<name>A0A8H3J059_9LECA</name>
<evidence type="ECO:0000256" key="3">
    <source>
        <dbReference type="ARBA" id="ARBA00022989"/>
    </source>
</evidence>
<feature type="compositionally biased region" description="Basic and acidic residues" evidence="6">
    <location>
        <begin position="345"/>
        <end position="361"/>
    </location>
</feature>
<keyword evidence="4 7" id="KW-0472">Membrane</keyword>